<evidence type="ECO:0000256" key="1">
    <source>
        <dbReference type="ARBA" id="ARBA00004141"/>
    </source>
</evidence>
<accession>A0A7Y3TZ32</accession>
<dbReference type="EMBL" id="JABFHI010000008">
    <property type="protein sequence ID" value="NOG32705.1"/>
    <property type="molecule type" value="Genomic_DNA"/>
</dbReference>
<feature type="transmembrane region" description="Helical" evidence="5">
    <location>
        <begin position="23"/>
        <end position="41"/>
    </location>
</feature>
<keyword evidence="4 5" id="KW-0472">Membrane</keyword>
<feature type="transmembrane region" description="Helical" evidence="5">
    <location>
        <begin position="74"/>
        <end position="92"/>
    </location>
</feature>
<evidence type="ECO:0000256" key="4">
    <source>
        <dbReference type="ARBA" id="ARBA00023136"/>
    </source>
</evidence>
<evidence type="ECO:0000256" key="2">
    <source>
        <dbReference type="ARBA" id="ARBA00022692"/>
    </source>
</evidence>
<dbReference type="InterPro" id="IPR051533">
    <property type="entry name" value="WaaL-like"/>
</dbReference>
<keyword evidence="3 5" id="KW-1133">Transmembrane helix</keyword>
<evidence type="ECO:0000256" key="3">
    <source>
        <dbReference type="ARBA" id="ARBA00022989"/>
    </source>
</evidence>
<evidence type="ECO:0000256" key="5">
    <source>
        <dbReference type="SAM" id="Phobius"/>
    </source>
</evidence>
<dbReference type="PANTHER" id="PTHR37422">
    <property type="entry name" value="TEICHURONIC ACID BIOSYNTHESIS PROTEIN TUAE"/>
    <property type="match status" value="1"/>
</dbReference>
<feature type="transmembrane region" description="Helical" evidence="5">
    <location>
        <begin position="137"/>
        <end position="156"/>
    </location>
</feature>
<keyword evidence="8" id="KW-1185">Reference proteome</keyword>
<evidence type="ECO:0000313" key="8">
    <source>
        <dbReference type="Proteomes" id="UP000588806"/>
    </source>
</evidence>
<dbReference type="InterPro" id="IPR007016">
    <property type="entry name" value="O-antigen_ligase-rel_domated"/>
</dbReference>
<gene>
    <name evidence="7" type="ORF">HLB35_14780</name>
</gene>
<dbReference type="Pfam" id="PF04932">
    <property type="entry name" value="Wzy_C"/>
    <property type="match status" value="1"/>
</dbReference>
<evidence type="ECO:0000313" key="7">
    <source>
        <dbReference type="EMBL" id="NOG32705.1"/>
    </source>
</evidence>
<keyword evidence="7" id="KW-0436">Ligase</keyword>
<reference evidence="7 8" key="2">
    <citation type="submission" date="2020-06" db="EMBL/GenBank/DDBJ databases">
        <title>Halomonas songnenensis sp. nov., a moderately halophilic bacterium isolated from saline and alkaline soils.</title>
        <authorList>
            <person name="Jiang J."/>
            <person name="Pan Y."/>
        </authorList>
    </citation>
    <scope>NUCLEOTIDE SEQUENCE [LARGE SCALE GENOMIC DNA]</scope>
    <source>
        <strain evidence="7 8">TBZ9</strain>
    </source>
</reference>
<dbReference type="GO" id="GO:0016874">
    <property type="term" value="F:ligase activity"/>
    <property type="evidence" value="ECO:0007669"/>
    <property type="project" value="UniProtKB-KW"/>
</dbReference>
<feature type="transmembrane region" description="Helical" evidence="5">
    <location>
        <begin position="113"/>
        <end position="131"/>
    </location>
</feature>
<reference evidence="7 8" key="1">
    <citation type="submission" date="2020-05" db="EMBL/GenBank/DDBJ databases">
        <authorList>
            <person name="Ruan W."/>
            <person name="Jeon C.O."/>
            <person name="Chun B.H."/>
        </authorList>
    </citation>
    <scope>NUCLEOTIDE SEQUENCE [LARGE SCALE GENOMIC DNA]</scope>
    <source>
        <strain evidence="7 8">TBZ9</strain>
    </source>
</reference>
<feature type="transmembrane region" description="Helical" evidence="5">
    <location>
        <begin position="352"/>
        <end position="368"/>
    </location>
</feature>
<keyword evidence="2 5" id="KW-0812">Transmembrane</keyword>
<name>A0A7Y3TZ32_9GAMM</name>
<feature type="domain" description="O-antigen ligase-related" evidence="6">
    <location>
        <begin position="148"/>
        <end position="302"/>
    </location>
</feature>
<sequence length="376" mass="40648">MLVAGSSLIVSRSLPTLSRQDSLIVLVLLAFSAVGVIEAILDNQGISGIDKPLRFVFAIPALIWLIKYPPKVGFLWSGMATGGVLAASVALWQRVFENMERAQGYTHPIQFGNLSMLMGVLCLAGVGWAAAQPRYRSVWLVILLAGALGGVLGSLLSGSRGGWVGLPLVLWVFYRGYGRHLGMRLKVALLALLLAGAATVYAAPHLGVQSRVNEAVSDVHQYISGESRSTSVGARFEMWRGAIMLIAEKPLTGWGSQGYAEAMHALGENGVIDPYAAQFEHAHNEFIDAQAKRGLAGIVVLLALYLIPMRLFYQGFEAPIGQRAVAVAGVLLPVTYMDFGLTQAFLTHNSGIMMYAFLLAVLWGSYRHQQPLRVIQ</sequence>
<dbReference type="PANTHER" id="PTHR37422:SF17">
    <property type="entry name" value="O-ANTIGEN LIGASE"/>
    <property type="match status" value="1"/>
</dbReference>
<comment type="caution">
    <text evidence="7">The sequence shown here is derived from an EMBL/GenBank/DDBJ whole genome shotgun (WGS) entry which is preliminary data.</text>
</comment>
<dbReference type="Proteomes" id="UP000588806">
    <property type="component" value="Unassembled WGS sequence"/>
</dbReference>
<proteinExistence type="predicted"/>
<organism evidence="7 8">
    <name type="scientific">Vreelandella azerica</name>
    <dbReference type="NCBI Taxonomy" id="2732867"/>
    <lineage>
        <taxon>Bacteria</taxon>
        <taxon>Pseudomonadati</taxon>
        <taxon>Pseudomonadota</taxon>
        <taxon>Gammaproteobacteria</taxon>
        <taxon>Oceanospirillales</taxon>
        <taxon>Halomonadaceae</taxon>
        <taxon>Vreelandella</taxon>
    </lineage>
</organism>
<feature type="transmembrane region" description="Helical" evidence="5">
    <location>
        <begin position="185"/>
        <end position="203"/>
    </location>
</feature>
<feature type="transmembrane region" description="Helical" evidence="5">
    <location>
        <begin position="294"/>
        <end position="313"/>
    </location>
</feature>
<dbReference type="AlphaFoldDB" id="A0A7Y3TZ32"/>
<comment type="subcellular location">
    <subcellularLocation>
        <location evidence="1">Membrane</location>
        <topology evidence="1">Multi-pass membrane protein</topology>
    </subcellularLocation>
</comment>
<evidence type="ECO:0000259" key="6">
    <source>
        <dbReference type="Pfam" id="PF04932"/>
    </source>
</evidence>
<dbReference type="GO" id="GO:0016020">
    <property type="term" value="C:membrane"/>
    <property type="evidence" value="ECO:0007669"/>
    <property type="project" value="UniProtKB-SubCell"/>
</dbReference>
<protein>
    <submittedName>
        <fullName evidence="7">O-antigen ligase family protein</fullName>
    </submittedName>
</protein>